<dbReference type="EMBL" id="FJ478159">
    <property type="protein sequence ID" value="ACT88344.1"/>
    <property type="molecule type" value="Genomic_DNA"/>
</dbReference>
<keyword evidence="7" id="KW-0946">Virion</keyword>
<evidence type="ECO:0000256" key="7">
    <source>
        <dbReference type="ARBA" id="ARBA00022844"/>
    </source>
</evidence>
<evidence type="ECO:0000313" key="10">
    <source>
        <dbReference type="EMBL" id="ANG65582.1"/>
    </source>
</evidence>
<keyword evidence="6" id="KW-0920">Virion tegument</keyword>
<dbReference type="InterPro" id="IPR005207">
    <property type="entry name" value="Herpes_UL14"/>
</dbReference>
<protein>
    <submittedName>
        <fullName evidence="9">Tegument protein UL14</fullName>
    </submittedName>
</protein>
<evidence type="ECO:0000256" key="4">
    <source>
        <dbReference type="ARBA" id="ARBA00009888"/>
    </source>
</evidence>
<accession>D1FXW8</accession>
<dbReference type="GeneID" id="8658575"/>
<sequence length="322" mass="36350">MNSKRTFRRRRLELEEAYQRESIFKARTLDMIRGGIDRRDPIFVHTFTSAKRAGQALDRQLHTYSRVEAIEQKTQSLRLRIEAQTAVEEVLHSHRRYLQSDFTDKIDAVDDKIFEKENQLNETILEVDPDPETLERGWLDEADEALLTRWMLAEAPKATDCHMDQYSHLSQDHHRGSGKGGDIATRPIPTLKETISNGVYVNQESLDPVTQPIALTNTSPCPQGGCAHYHTEKGSYVTGLKKNVKTFRLVTEKVKSGQTPPSTDILHERDVSSNIHPDACLVDEAGEPLPHVWLGGLPPLVDDMTGSFEGTPTMDGPIYQIP</sequence>
<evidence type="ECO:0000256" key="5">
    <source>
        <dbReference type="ARBA" id="ARBA00022562"/>
    </source>
</evidence>
<organism evidence="9 13">
    <name type="scientific">Feline herpesvirus 1</name>
    <name type="common">FeHV-1</name>
    <name type="synonym">Feline viral rhinotracheitis virus</name>
    <dbReference type="NCBI Taxonomy" id="10334"/>
    <lineage>
        <taxon>Viruses</taxon>
        <taxon>Duplodnaviria</taxon>
        <taxon>Heunggongvirae</taxon>
        <taxon>Peploviricota</taxon>
        <taxon>Herviviricetes</taxon>
        <taxon>Herpesvirales</taxon>
        <taxon>Orthoherpesviridae</taxon>
        <taxon>Alphaherpesvirinae</taxon>
        <taxon>Varicellovirus</taxon>
        <taxon>Varicellovirus felidalpha1</taxon>
    </lineage>
</organism>
<organismHost>
    <name type="scientific">Felidae</name>
    <name type="common">cat family</name>
    <dbReference type="NCBI Taxonomy" id="9681"/>
</organismHost>
<dbReference type="Proteomes" id="UP000149016">
    <property type="component" value="Segment"/>
</dbReference>
<dbReference type="Proteomes" id="UP000098246">
    <property type="component" value="Segment"/>
</dbReference>
<evidence type="ECO:0000313" key="12">
    <source>
        <dbReference type="Proteomes" id="UP000098246"/>
    </source>
</evidence>
<comment type="subcellular location">
    <subcellularLocation>
        <location evidence="2">Host cytoplasm</location>
    </subcellularLocation>
    <subcellularLocation>
        <location evidence="1">Host nucleus</location>
    </subcellularLocation>
    <subcellularLocation>
        <location evidence="3">Virion tegument</location>
    </subcellularLocation>
</comment>
<dbReference type="KEGG" id="vg:8658575"/>
<dbReference type="RefSeq" id="YP_003331567.1">
    <property type="nucleotide sequence ID" value="NC_013590.2"/>
</dbReference>
<evidence type="ECO:0000256" key="8">
    <source>
        <dbReference type="ARBA" id="ARBA00023200"/>
    </source>
</evidence>
<evidence type="ECO:0000256" key="6">
    <source>
        <dbReference type="ARBA" id="ARBA00022580"/>
    </source>
</evidence>
<dbReference type="EMBL" id="MH027332">
    <property type="protein sequence ID" value="AVR53443.1"/>
    <property type="molecule type" value="mRNA"/>
</dbReference>
<dbReference type="OrthoDB" id="17610at10239"/>
<name>D1FXW8_FHV1</name>
<proteinExistence type="evidence at transcript level"/>
<reference evidence="9" key="1">
    <citation type="submission" date="2009-12" db="EMBL/GenBank/DDBJ databases">
        <authorList>
            <person name="Tai S.-H."/>
            <person name="Niikura M."/>
            <person name="Cheng H.H."/>
            <person name="Kruger J.M."/>
            <person name="Wise A.G."/>
            <person name="Maes R.K."/>
        </authorList>
    </citation>
    <scope>NUCLEOTIDE SEQUENCE</scope>
    <source>
        <strain evidence="9">C-27</strain>
    </source>
</reference>
<dbReference type="SMR" id="D1FXW8"/>
<dbReference type="GO" id="GO:0042025">
    <property type="term" value="C:host cell nucleus"/>
    <property type="evidence" value="ECO:0007669"/>
    <property type="project" value="UniProtKB-SubCell"/>
</dbReference>
<reference evidence="9 13" key="2">
    <citation type="journal article" date="2010" name="Virology">
        <title>Complete genomic sequence and an infectious BAC clone of feline herpesvirus-1 (FHV-1).</title>
        <authorList>
            <person name="Tai S.H."/>
            <person name="Niikura M."/>
            <person name="Cheng H.H."/>
            <person name="Kruger J.M."/>
            <person name="Wise A.G."/>
            <person name="Maes R.K."/>
        </authorList>
    </citation>
    <scope>NUCLEOTIDE SEQUENCE [LARGE SCALE GENOMIC DNA]</scope>
    <source>
        <strain evidence="9">C-27</strain>
    </source>
</reference>
<reference evidence="10 12" key="3">
    <citation type="submission" date="2015-04" db="EMBL/GenBank/DDBJ databases">
        <title>Diversity among historical and modern clinical isolates of feline herpesvirus 1.</title>
        <authorList>
            <person name="Vaz P.K."/>
            <person name="Job N."/>
            <person name="Horsington J."/>
            <person name="Hartley C.A."/>
            <person name="Ficorilli N."/>
            <person name="Browning G.F."/>
            <person name="Devlin J.M."/>
        </authorList>
    </citation>
    <scope>NUCLEOTIDE SEQUENCE [LARGE SCALE GENOMIC DNA]</scope>
    <source>
        <strain evidence="10">Feligen</strain>
    </source>
</reference>
<evidence type="ECO:0000313" key="13">
    <source>
        <dbReference type="Proteomes" id="UP000149016"/>
    </source>
</evidence>
<dbReference type="GO" id="GO:0030430">
    <property type="term" value="C:host cell cytoplasm"/>
    <property type="evidence" value="ECO:0007669"/>
    <property type="project" value="UniProtKB-SubCell"/>
</dbReference>
<evidence type="ECO:0000313" key="9">
    <source>
        <dbReference type="EMBL" id="ACT88344.1"/>
    </source>
</evidence>
<dbReference type="GO" id="GO:0019033">
    <property type="term" value="C:viral tegument"/>
    <property type="evidence" value="ECO:0007669"/>
    <property type="project" value="UniProtKB-SubCell"/>
</dbReference>
<comment type="similarity">
    <text evidence="4">Belongs to the alphaherpesvirinae HHV-1 UL14 protein family.</text>
</comment>
<reference evidence="11" key="4">
    <citation type="submission" date="2018-03" db="EMBL/GenBank/DDBJ databases">
        <title>Feline Herpesvirus 1 isolate HR-1.</title>
        <authorList>
            <person name="Tian J."/>
            <person name="Liu Y."/>
            <person name="Liu X."/>
            <person name="Sun X."/>
            <person name="Zhang J."/>
            <person name="Qu L."/>
        </authorList>
    </citation>
    <scope>NUCLEOTIDE SEQUENCE</scope>
    <source>
        <strain evidence="11">HR-1</strain>
    </source>
</reference>
<dbReference type="EMBL" id="KR296657">
    <property type="protein sequence ID" value="ANG65582.1"/>
    <property type="molecule type" value="Genomic_DNA"/>
</dbReference>
<dbReference type="Pfam" id="PF03580">
    <property type="entry name" value="Herpes_UL14"/>
    <property type="match status" value="1"/>
</dbReference>
<keyword evidence="5" id="KW-1048">Host nucleus</keyword>
<keyword evidence="13" id="KW-1185">Reference proteome</keyword>
<evidence type="ECO:0000256" key="3">
    <source>
        <dbReference type="ARBA" id="ARBA00004535"/>
    </source>
</evidence>
<evidence type="ECO:0000256" key="1">
    <source>
        <dbReference type="ARBA" id="ARBA00004147"/>
    </source>
</evidence>
<evidence type="ECO:0000313" key="11">
    <source>
        <dbReference type="EMBL" id="AVR53443.1"/>
    </source>
</evidence>
<evidence type="ECO:0000256" key="2">
    <source>
        <dbReference type="ARBA" id="ARBA00004192"/>
    </source>
</evidence>
<gene>
    <name evidence="9" type="primary">UL14</name>
</gene>
<keyword evidence="8" id="KW-1035">Host cytoplasm</keyword>